<evidence type="ECO:0000256" key="2">
    <source>
        <dbReference type="ARBA" id="ARBA00023054"/>
    </source>
</evidence>
<dbReference type="PANTHER" id="PTHR34894:SF5">
    <property type="entry name" value="EF-HAND DOMAIN-CONTAINING PROTEIN"/>
    <property type="match status" value="1"/>
</dbReference>
<dbReference type="InterPro" id="IPR011992">
    <property type="entry name" value="EF-hand-dom_pair"/>
</dbReference>
<feature type="compositionally biased region" description="Basic and acidic residues" evidence="4">
    <location>
        <begin position="593"/>
        <end position="614"/>
    </location>
</feature>
<protein>
    <recommendedName>
        <fullName evidence="5">EF-hand domain-containing protein</fullName>
    </recommendedName>
</protein>
<feature type="region of interest" description="Disordered" evidence="4">
    <location>
        <begin position="1255"/>
        <end position="1277"/>
    </location>
</feature>
<dbReference type="SUPFAM" id="SSF47473">
    <property type="entry name" value="EF-hand"/>
    <property type="match status" value="1"/>
</dbReference>
<feature type="region of interest" description="Disordered" evidence="4">
    <location>
        <begin position="561"/>
        <end position="677"/>
    </location>
</feature>
<feature type="domain" description="EF-hand" evidence="5">
    <location>
        <begin position="1112"/>
        <end position="1147"/>
    </location>
</feature>
<evidence type="ECO:0000256" key="3">
    <source>
        <dbReference type="SAM" id="Coils"/>
    </source>
</evidence>
<dbReference type="PROSITE" id="PS50222">
    <property type="entry name" value="EF_HAND_2"/>
    <property type="match status" value="1"/>
</dbReference>
<dbReference type="OMA" id="AKHTITE"/>
<evidence type="ECO:0000313" key="6">
    <source>
        <dbReference type="EMBL" id="KAH7288036.1"/>
    </source>
</evidence>
<feature type="coiled-coil region" evidence="3">
    <location>
        <begin position="494"/>
        <end position="535"/>
    </location>
</feature>
<evidence type="ECO:0000313" key="7">
    <source>
        <dbReference type="Proteomes" id="UP000825935"/>
    </source>
</evidence>
<reference evidence="6" key="1">
    <citation type="submission" date="2021-08" db="EMBL/GenBank/DDBJ databases">
        <title>WGS assembly of Ceratopteris richardii.</title>
        <authorList>
            <person name="Marchant D.B."/>
            <person name="Chen G."/>
            <person name="Jenkins J."/>
            <person name="Shu S."/>
            <person name="Leebens-Mack J."/>
            <person name="Grimwood J."/>
            <person name="Schmutz J."/>
            <person name="Soltis P."/>
            <person name="Soltis D."/>
            <person name="Chen Z.-H."/>
        </authorList>
    </citation>
    <scope>NUCLEOTIDE SEQUENCE</scope>
    <source>
        <strain evidence="6">Whitten #5841</strain>
        <tissue evidence="6">Leaf</tissue>
    </source>
</reference>
<feature type="region of interest" description="Disordered" evidence="4">
    <location>
        <begin position="827"/>
        <end position="862"/>
    </location>
</feature>
<organism evidence="6 7">
    <name type="scientific">Ceratopteris richardii</name>
    <name type="common">Triangle waterfern</name>
    <dbReference type="NCBI Taxonomy" id="49495"/>
    <lineage>
        <taxon>Eukaryota</taxon>
        <taxon>Viridiplantae</taxon>
        <taxon>Streptophyta</taxon>
        <taxon>Embryophyta</taxon>
        <taxon>Tracheophyta</taxon>
        <taxon>Polypodiopsida</taxon>
        <taxon>Polypodiidae</taxon>
        <taxon>Polypodiales</taxon>
        <taxon>Pteridineae</taxon>
        <taxon>Pteridaceae</taxon>
        <taxon>Parkerioideae</taxon>
        <taxon>Ceratopteris</taxon>
    </lineage>
</organism>
<gene>
    <name evidence="6" type="ORF">KP509_31G008600</name>
</gene>
<dbReference type="EMBL" id="CM035436">
    <property type="protein sequence ID" value="KAH7288036.1"/>
    <property type="molecule type" value="Genomic_DNA"/>
</dbReference>
<dbReference type="Gene3D" id="1.10.238.10">
    <property type="entry name" value="EF-hand"/>
    <property type="match status" value="1"/>
</dbReference>
<dbReference type="OrthoDB" id="1927454at2759"/>
<evidence type="ECO:0000256" key="1">
    <source>
        <dbReference type="ARBA" id="ARBA00022837"/>
    </source>
</evidence>
<dbReference type="InterPro" id="IPR019347">
    <property type="entry name" value="Axonemal_dynein_light_chain"/>
</dbReference>
<evidence type="ECO:0000256" key="4">
    <source>
        <dbReference type="SAM" id="MobiDB-lite"/>
    </source>
</evidence>
<dbReference type="PANTHER" id="PTHR34894">
    <property type="entry name" value="SAM-DEPENDENT METHYLTRANSFERASE RSMI, CONSERVED SITE"/>
    <property type="match status" value="1"/>
</dbReference>
<dbReference type="Pfam" id="PF10211">
    <property type="entry name" value="Ax_dynein_light"/>
    <property type="match status" value="1"/>
</dbReference>
<name>A0A8T2QVM8_CERRI</name>
<keyword evidence="7" id="KW-1185">Reference proteome</keyword>
<feature type="compositionally biased region" description="Polar residues" evidence="4">
    <location>
        <begin position="574"/>
        <end position="590"/>
    </location>
</feature>
<keyword evidence="1" id="KW-0106">Calcium</keyword>
<feature type="compositionally biased region" description="Basic and acidic residues" evidence="4">
    <location>
        <begin position="827"/>
        <end position="845"/>
    </location>
</feature>
<comment type="caution">
    <text evidence="6">The sequence shown here is derived from an EMBL/GenBank/DDBJ whole genome shotgun (WGS) entry which is preliminary data.</text>
</comment>
<dbReference type="GO" id="GO:0005737">
    <property type="term" value="C:cytoplasm"/>
    <property type="evidence" value="ECO:0007669"/>
    <property type="project" value="UniProtKB-ARBA"/>
</dbReference>
<sequence>MYSSNNPKLHVTPQRRAASADGHPSFSGALQADFETVSQRHCRPSPLGKKTPNVLIPDHVKDMHTIYDRYHTSQQDASDVVFSPRVLGEEPPRMDQSFKGVSPTLIKERLEKSGMAFKAPGFVERTIKDSRDVWKNKFKPRACSPGHHRASRTLRLKSTAPGLVTVPLSAKQWLLQSLGLKDSEIYELFHQMESMPQFAAEYIREVKEEWQAMEMREMKRPPEVDYLSKDQALIEKVRALILRVVRIHDSEDLALQAHESQMIKEREKNASSSRARSPCKPVQMQMEKNKHEFQHAHKADNLRSLRSDQELIIQESDYTYDLDKSSSVICSSCGQPRIAIGGSQLSMPASSVRRDSAPQLRHVLPSFIPVDDYIVEQCVVQPELHGKVEHKSRFSPLDKRWYMVLFPALQPGKREDVQLLAEWLQHSMQRNCHENSDGQFEDPETAFILHSIAFLEIVRQVDLQCEERGNLLLHVWRQILRVFNQVMAAVEPYIDAKEDELKRAEYHMDNMNEQINNLLRELDQCNRQFKEKEIQLQKIKRCRLCLCENVTPRSREDIVKKAKAKASLLKRSSQGAHPQLQPSHSPSQATYPEVRKEEESVEVSKRAEAHETSKRVITGNKASFIQEADKEDRLQTATTVGKNSPVPHDDSDGDPSSPPQLVEDNSSEPPIPDRPSYATQEEMGAAFDIIRVENATQTSEKQSHNHLLRCASAPGRLQHDAGESPSLTGHKETETSVKVYIPSKQAKAAEEEANFLKLLGPPAAGSIPIPGTIIGAAIDRLQNFENLAIETICLLEKLPKIEGNLAATVQSLTENYCKLTGYVLKQPERDGKGPESAVEGERDIQQENEPDSEKGKKKGKGKSIQAKFYVPASFSKMMKINSVPKNLKTFNTRQVTKLLASVYSSKIEADAVDDAANNERQSCSEFMYDFMLNLYGLKGIAESAIHGLFKTVKGLITSKQMDKHHKIRLFSKFVGMENESFGEQDLYIYLKLLQRGLGKACAILPSDQDDGLVFLNHIYVDYVLDEPNLIEFIGSEGAAREVAMKFASKYLITEKASPEIKKLVKENEVRKLDWDHLVETLLESRPRSQAQVRRQSVQKSVNVKATTVLTEEKLQELVNLFIAGDANQDGVLTFTEFREIISTAEPSISTQSALRMFRQTLLLMPDGGDSISPQAFAKIAHEHGISAPPAVVFALLRKTWNQVQSDINEEKMQEDFQRQEFENLKNTLLSLLADQQEVTRAVQVFRDLVLKFCGDDEGEGAEQDNNLEDDAEEETED</sequence>
<accession>A0A8T2QVM8</accession>
<dbReference type="GO" id="GO:0005509">
    <property type="term" value="F:calcium ion binding"/>
    <property type="evidence" value="ECO:0007669"/>
    <property type="project" value="InterPro"/>
</dbReference>
<dbReference type="InterPro" id="IPR018247">
    <property type="entry name" value="EF_Hand_1_Ca_BS"/>
</dbReference>
<evidence type="ECO:0000259" key="5">
    <source>
        <dbReference type="PROSITE" id="PS50222"/>
    </source>
</evidence>
<proteinExistence type="predicted"/>
<dbReference type="PROSITE" id="PS00018">
    <property type="entry name" value="EF_HAND_1"/>
    <property type="match status" value="1"/>
</dbReference>
<keyword evidence="2 3" id="KW-0175">Coiled coil</keyword>
<feature type="region of interest" description="Disordered" evidence="4">
    <location>
        <begin position="1"/>
        <end position="27"/>
    </location>
</feature>
<dbReference type="Proteomes" id="UP000825935">
    <property type="component" value="Chromosome 31"/>
</dbReference>
<dbReference type="AlphaFoldDB" id="A0A8T2QVM8"/>
<dbReference type="InterPro" id="IPR002048">
    <property type="entry name" value="EF_hand_dom"/>
</dbReference>